<dbReference type="EMBL" id="JACJVR010000022">
    <property type="protein sequence ID" value="MBB6691169.1"/>
    <property type="molecule type" value="Genomic_DNA"/>
</dbReference>
<keyword evidence="2" id="KW-1185">Reference proteome</keyword>
<name>A0A841TU09_9BACL</name>
<dbReference type="SUPFAM" id="SSF53335">
    <property type="entry name" value="S-adenosyl-L-methionine-dependent methyltransferases"/>
    <property type="match status" value="1"/>
</dbReference>
<protein>
    <submittedName>
        <fullName evidence="1">Class I SAM-dependent methyltransferase</fullName>
    </submittedName>
</protein>
<keyword evidence="1" id="KW-0489">Methyltransferase</keyword>
<gene>
    <name evidence="1" type="ORF">H7B90_07100</name>
</gene>
<dbReference type="PANTHER" id="PTHR36112:SF1">
    <property type="entry name" value="RIBOSOMAL RNA SMALL SUBUNIT METHYLTRANSFERASE J"/>
    <property type="match status" value="1"/>
</dbReference>
<accession>A0A841TU09</accession>
<evidence type="ECO:0000313" key="1">
    <source>
        <dbReference type="EMBL" id="MBB6691169.1"/>
    </source>
</evidence>
<dbReference type="Pfam" id="PF04445">
    <property type="entry name" value="SAM_MT"/>
    <property type="match status" value="1"/>
</dbReference>
<evidence type="ECO:0000313" key="2">
    <source>
        <dbReference type="Proteomes" id="UP000553776"/>
    </source>
</evidence>
<dbReference type="Gene3D" id="3.40.50.150">
    <property type="entry name" value="Vaccinia Virus protein VP39"/>
    <property type="match status" value="1"/>
</dbReference>
<sequence length="259" mass="28314">MIVTTIEKPGADAIERARRIAEELDCACVRRERHTLRGLARRRKDAADGVLVVGPDSLKLATEDGPPLFFHPSMALVRVKRLRDGEPDAMIRAAGAADGDTVLDCTAGLGSDALVFSYAVGPEGNVTALEASRVLHAIVREGMRTYESGLPDIDGAMRRIHHVRSDHAEYLRGLPDRSADIVYFDPMFSKPVLASASLLPLRSVAEGAPLAPETVEEAKRVARKSVVLKEHRDGTEFERLGFERIRMTAHSVAYGVIRI</sequence>
<dbReference type="PANTHER" id="PTHR36112">
    <property type="entry name" value="RIBOSOMAL RNA SMALL SUBUNIT METHYLTRANSFERASE J"/>
    <property type="match status" value="1"/>
</dbReference>
<proteinExistence type="predicted"/>
<dbReference type="RefSeq" id="WP_185135169.1">
    <property type="nucleotide sequence ID" value="NZ_JACJVR010000022.1"/>
</dbReference>
<keyword evidence="1" id="KW-0808">Transferase</keyword>
<dbReference type="InterPro" id="IPR007536">
    <property type="entry name" value="16SrRNA_methylTrfase_J"/>
</dbReference>
<dbReference type="GO" id="GO:0008990">
    <property type="term" value="F:rRNA (guanine-N2-)-methyltransferase activity"/>
    <property type="evidence" value="ECO:0007669"/>
    <property type="project" value="InterPro"/>
</dbReference>
<reference evidence="1 2" key="1">
    <citation type="submission" date="2020-08" db="EMBL/GenBank/DDBJ databases">
        <title>Cohnella phylogeny.</title>
        <authorList>
            <person name="Dunlap C."/>
        </authorList>
    </citation>
    <scope>NUCLEOTIDE SEQUENCE [LARGE SCALE GENOMIC DNA]</scope>
    <source>
        <strain evidence="1 2">DSM 25239</strain>
    </source>
</reference>
<organism evidence="1 2">
    <name type="scientific">Cohnella xylanilytica</name>
    <dbReference type="NCBI Taxonomy" id="557555"/>
    <lineage>
        <taxon>Bacteria</taxon>
        <taxon>Bacillati</taxon>
        <taxon>Bacillota</taxon>
        <taxon>Bacilli</taxon>
        <taxon>Bacillales</taxon>
        <taxon>Paenibacillaceae</taxon>
        <taxon>Cohnella</taxon>
    </lineage>
</organism>
<dbReference type="Proteomes" id="UP000553776">
    <property type="component" value="Unassembled WGS sequence"/>
</dbReference>
<dbReference type="InterPro" id="IPR029063">
    <property type="entry name" value="SAM-dependent_MTases_sf"/>
</dbReference>
<dbReference type="AlphaFoldDB" id="A0A841TU09"/>
<comment type="caution">
    <text evidence="1">The sequence shown here is derived from an EMBL/GenBank/DDBJ whole genome shotgun (WGS) entry which is preliminary data.</text>
</comment>